<evidence type="ECO:0000313" key="2">
    <source>
        <dbReference type="EMBL" id="TDT63631.1"/>
    </source>
</evidence>
<gene>
    <name evidence="2" type="ORF">EDD71_10156</name>
</gene>
<name>A0A4R7KVR8_9CLOT</name>
<sequence>MKKRLMVVLTAGLLIIGLFAGFAYAKESTGDKTHKDMVKIMRENGFKDLAKAVEKNDYKAIDKFMNSLTDEDYQKMIDIMRQNGYEDMAKMMESISKDDMIKMHNAMGGAEACHRNNDTSSGMMRSY</sequence>
<proteinExistence type="predicted"/>
<feature type="chain" id="PRO_5020322499" evidence="1">
    <location>
        <begin position="26"/>
        <end position="127"/>
    </location>
</feature>
<dbReference type="EMBL" id="SOAZ01000001">
    <property type="protein sequence ID" value="TDT63631.1"/>
    <property type="molecule type" value="Genomic_DNA"/>
</dbReference>
<organism evidence="2 3">
    <name type="scientific">Fonticella tunisiensis</name>
    <dbReference type="NCBI Taxonomy" id="1096341"/>
    <lineage>
        <taxon>Bacteria</taxon>
        <taxon>Bacillati</taxon>
        <taxon>Bacillota</taxon>
        <taxon>Clostridia</taxon>
        <taxon>Eubacteriales</taxon>
        <taxon>Clostridiaceae</taxon>
        <taxon>Fonticella</taxon>
    </lineage>
</organism>
<keyword evidence="1" id="KW-0732">Signal</keyword>
<accession>A0A4R7KVR8</accession>
<dbReference type="Proteomes" id="UP000295325">
    <property type="component" value="Unassembled WGS sequence"/>
</dbReference>
<dbReference type="AlphaFoldDB" id="A0A4R7KVR8"/>
<evidence type="ECO:0000256" key="1">
    <source>
        <dbReference type="SAM" id="SignalP"/>
    </source>
</evidence>
<dbReference type="RefSeq" id="WP_207669241.1">
    <property type="nucleotide sequence ID" value="NZ_SOAZ01000001.1"/>
</dbReference>
<evidence type="ECO:0000313" key="3">
    <source>
        <dbReference type="Proteomes" id="UP000295325"/>
    </source>
</evidence>
<comment type="caution">
    <text evidence="2">The sequence shown here is derived from an EMBL/GenBank/DDBJ whole genome shotgun (WGS) entry which is preliminary data.</text>
</comment>
<keyword evidence="3" id="KW-1185">Reference proteome</keyword>
<feature type="signal peptide" evidence="1">
    <location>
        <begin position="1"/>
        <end position="25"/>
    </location>
</feature>
<reference evidence="2 3" key="1">
    <citation type="submission" date="2019-03" db="EMBL/GenBank/DDBJ databases">
        <title>Genomic Encyclopedia of Type Strains, Phase IV (KMG-IV): sequencing the most valuable type-strain genomes for metagenomic binning, comparative biology and taxonomic classification.</title>
        <authorList>
            <person name="Goeker M."/>
        </authorList>
    </citation>
    <scope>NUCLEOTIDE SEQUENCE [LARGE SCALE GENOMIC DNA]</scope>
    <source>
        <strain evidence="2 3">DSM 24455</strain>
    </source>
</reference>
<protein>
    <submittedName>
        <fullName evidence="2">Uncharacterized protein</fullName>
    </submittedName>
</protein>